<comment type="function">
    <text evidence="18">Catalyzes the epimerization of the S- and R-forms of NAD(P)HX, a damaged form of NAD(P)H that is a result of enzymatic or heat-dependent hydration. This is a prerequisite for the S-specific NAD(P)H-hydrate dehydratase to allow the repair of both epimers of NAD(P)HX.</text>
</comment>
<keyword evidence="13" id="KW-0511">Multifunctional enzyme</keyword>
<gene>
    <name evidence="18" type="primary">nnrE</name>
    <name evidence="17" type="synonym">nnrD</name>
    <name evidence="22" type="ORF">ICT70_03730</name>
</gene>
<comment type="similarity">
    <text evidence="4 19">In the C-terminal section; belongs to the NnrD/CARKD family.</text>
</comment>
<keyword evidence="11 18" id="KW-0413">Isomerase</keyword>
<evidence type="ECO:0000256" key="8">
    <source>
        <dbReference type="ARBA" id="ARBA00022857"/>
    </source>
</evidence>
<feature type="binding site" evidence="17">
    <location>
        <position position="336"/>
    </location>
    <ligand>
        <name>(6S)-NADPHX</name>
        <dbReference type="ChEBI" id="CHEBI:64076"/>
    </ligand>
</feature>
<evidence type="ECO:0000256" key="17">
    <source>
        <dbReference type="HAMAP-Rule" id="MF_01965"/>
    </source>
</evidence>
<evidence type="ECO:0000256" key="4">
    <source>
        <dbReference type="ARBA" id="ARBA00009524"/>
    </source>
</evidence>
<feature type="binding site" evidence="18">
    <location>
        <position position="130"/>
    </location>
    <ligand>
        <name>K(+)</name>
        <dbReference type="ChEBI" id="CHEBI:29103"/>
    </ligand>
</feature>
<comment type="caution">
    <text evidence="22">The sequence shown here is derived from an EMBL/GenBank/DDBJ whole genome shotgun (WGS) entry which is preliminary data.</text>
</comment>
<dbReference type="CDD" id="cd01171">
    <property type="entry name" value="YXKO-related"/>
    <property type="match status" value="1"/>
</dbReference>
<evidence type="ECO:0000256" key="15">
    <source>
        <dbReference type="ARBA" id="ARBA00048238"/>
    </source>
</evidence>
<comment type="similarity">
    <text evidence="18">Belongs to the NnrE/AIBP family.</text>
</comment>
<dbReference type="PANTHER" id="PTHR12592">
    <property type="entry name" value="ATP-DEPENDENT (S)-NAD(P)H-HYDRATE DEHYDRATASE FAMILY MEMBER"/>
    <property type="match status" value="1"/>
</dbReference>
<evidence type="ECO:0000313" key="23">
    <source>
        <dbReference type="Proteomes" id="UP000632828"/>
    </source>
</evidence>
<feature type="binding site" evidence="17">
    <location>
        <begin position="425"/>
        <end position="429"/>
    </location>
    <ligand>
        <name>AMP</name>
        <dbReference type="ChEBI" id="CHEBI:456215"/>
    </ligand>
</feature>
<comment type="function">
    <text evidence="14 19">Bifunctional enzyme that catalyzes the epimerization of the S- and R-forms of NAD(P)HX and the dehydration of the S-form of NAD(P)HX at the expense of ADP, which is converted to AMP. This allows the repair of both epimers of NAD(P)HX, a damaged form of NAD(P)H that is a result of enzymatic or heat-dependent hydration.</text>
</comment>
<dbReference type="PROSITE" id="PS51385">
    <property type="entry name" value="YJEF_N"/>
    <property type="match status" value="1"/>
</dbReference>
<dbReference type="NCBIfam" id="TIGR00197">
    <property type="entry name" value="yjeF_nterm"/>
    <property type="match status" value="1"/>
</dbReference>
<dbReference type="SUPFAM" id="SSF53613">
    <property type="entry name" value="Ribokinase-like"/>
    <property type="match status" value="1"/>
</dbReference>
<keyword evidence="23" id="KW-1185">Reference proteome</keyword>
<dbReference type="InterPro" id="IPR030677">
    <property type="entry name" value="Nnr"/>
</dbReference>
<comment type="function">
    <text evidence="17">Catalyzes the dehydration of the S-form of NAD(P)HX at the expense of ADP, which is converted to AMP. Together with NAD(P)HX epimerase, which catalyzes the epimerization of the S- and R-forms, the enzyme allows the repair of both epimers of NAD(P)HX, a damaged form of NAD(P)H that is a result of enzymatic or heat-dependent hydration.</text>
</comment>
<keyword evidence="5 18" id="KW-0479">Metal-binding</keyword>
<protein>
    <recommendedName>
        <fullName evidence="19">Bifunctional NAD(P)H-hydrate repair enzyme</fullName>
    </recommendedName>
    <alternativeName>
        <fullName evidence="19">Nicotinamide nucleotide repair protein</fullName>
    </alternativeName>
    <domain>
        <recommendedName>
            <fullName evidence="19">ADP-dependent (S)-NAD(P)H-hydrate dehydratase</fullName>
            <ecNumber evidence="19">4.2.1.136</ecNumber>
        </recommendedName>
        <alternativeName>
            <fullName evidence="19">ADP-dependent NAD(P)HX dehydratase</fullName>
        </alternativeName>
    </domain>
    <domain>
        <recommendedName>
            <fullName evidence="19">NAD(P)H-hydrate epimerase</fullName>
            <ecNumber evidence="19">5.1.99.6</ecNumber>
        </recommendedName>
    </domain>
</protein>
<dbReference type="EMBL" id="JACWUN010000003">
    <property type="protein sequence ID" value="MBD1399774.1"/>
    <property type="molecule type" value="Genomic_DNA"/>
</dbReference>
<feature type="binding site" evidence="18">
    <location>
        <begin position="134"/>
        <end position="140"/>
    </location>
    <ligand>
        <name>(6S)-NADPHX</name>
        <dbReference type="ChEBI" id="CHEBI:64076"/>
    </ligand>
</feature>
<dbReference type="NCBIfam" id="TIGR00196">
    <property type="entry name" value="yjeF_cterm"/>
    <property type="match status" value="1"/>
</dbReference>
<dbReference type="GO" id="GO:0052856">
    <property type="term" value="F:NAD(P)HX epimerase activity"/>
    <property type="evidence" value="ECO:0007669"/>
    <property type="project" value="UniProtKB-UniRule"/>
</dbReference>
<feature type="binding site" evidence="18">
    <location>
        <position position="166"/>
    </location>
    <ligand>
        <name>K(+)</name>
        <dbReference type="ChEBI" id="CHEBI:29103"/>
    </ligand>
</feature>
<dbReference type="EC" id="5.1.99.6" evidence="19"/>
<evidence type="ECO:0000256" key="13">
    <source>
        <dbReference type="ARBA" id="ARBA00023268"/>
    </source>
</evidence>
<dbReference type="Pfam" id="PF03853">
    <property type="entry name" value="YjeF_N"/>
    <property type="match status" value="1"/>
</dbReference>
<dbReference type="Pfam" id="PF01256">
    <property type="entry name" value="Carb_kinase"/>
    <property type="match status" value="1"/>
</dbReference>
<feature type="binding site" evidence="17">
    <location>
        <position position="266"/>
    </location>
    <ligand>
        <name>(6S)-NADPHX</name>
        <dbReference type="ChEBI" id="CHEBI:64076"/>
    </ligand>
</feature>
<keyword evidence="12 17" id="KW-0456">Lyase</keyword>
<evidence type="ECO:0000256" key="10">
    <source>
        <dbReference type="ARBA" id="ARBA00023027"/>
    </source>
</evidence>
<dbReference type="GO" id="GO:0110051">
    <property type="term" value="P:metabolite repair"/>
    <property type="evidence" value="ECO:0007669"/>
    <property type="project" value="TreeGrafter"/>
</dbReference>
<evidence type="ECO:0000256" key="9">
    <source>
        <dbReference type="ARBA" id="ARBA00022958"/>
    </source>
</evidence>
<feature type="binding site" evidence="18">
    <location>
        <position position="60"/>
    </location>
    <ligand>
        <name>K(+)</name>
        <dbReference type="ChEBI" id="CHEBI:29103"/>
    </ligand>
</feature>
<dbReference type="AlphaFoldDB" id="A0A8J6R4Z2"/>
<evidence type="ECO:0000256" key="2">
    <source>
        <dbReference type="ARBA" id="ARBA00000909"/>
    </source>
</evidence>
<evidence type="ECO:0000256" key="6">
    <source>
        <dbReference type="ARBA" id="ARBA00022741"/>
    </source>
</evidence>
<evidence type="ECO:0000256" key="7">
    <source>
        <dbReference type="ARBA" id="ARBA00022840"/>
    </source>
</evidence>
<comment type="cofactor">
    <cofactor evidence="18 19">
        <name>K(+)</name>
        <dbReference type="ChEBI" id="CHEBI:29103"/>
    </cofactor>
    <text evidence="18 19">Binds 1 potassium ion per subunit.</text>
</comment>
<sequence length="517" mass="53789">MQLYSAAEMVAADRYAIDTLGLPGAVLMENAGRACAQSIEERYAECFPGPVVVVAGKGNNGGDGYVIARILADHGWQVTTLVLADPEKIAGDAAVMLQILRQCGGRVVFISDEEILVQRFDELQPHLIVDALFGTGLASEVRGLPAVAIALMNKATARVIAVDLPSGVDASNGRICGCVVRADVTVSFDHPKIGHISTPGALYVGELEVVDIGIPATKRPTDLLPHARMIDAAVARSLVPERPAFAHKGTFGHLLVVAGSPGKTGAAALAGDAALRSGCGLVTVAVPASVHDILEVKLTEAMTVPLADRDGLLTMAAADRIVELAASSQALALGPGLSQSDGLRQLLRRLVTTLNLPLVIDADGLNLLVGQLDCLLERQDGPLILTPHPGEMARLVGMSVAAIEADRFDLARDFARRHRVILLLKGARTIIAAPDGRVHINTSGNNGLSSGGSGDVLTGLIGGLLAQGCDPFAAASLAAWMHGRAAEQVAENRGTVGMTAGELILKLPLVRQELAQP</sequence>
<dbReference type="HAMAP" id="MF_01965">
    <property type="entry name" value="NADHX_dehydratase"/>
    <property type="match status" value="1"/>
</dbReference>
<dbReference type="InterPro" id="IPR000631">
    <property type="entry name" value="CARKD"/>
</dbReference>
<dbReference type="Proteomes" id="UP000632828">
    <property type="component" value="Unassembled WGS sequence"/>
</dbReference>
<keyword evidence="8 17" id="KW-0521">NADP</keyword>
<evidence type="ECO:0000256" key="5">
    <source>
        <dbReference type="ARBA" id="ARBA00022723"/>
    </source>
</evidence>
<keyword evidence="7 17" id="KW-0067">ATP-binding</keyword>
<dbReference type="GO" id="GO:0052855">
    <property type="term" value="F:ADP-dependent NAD(P)H-hydrate dehydratase activity"/>
    <property type="evidence" value="ECO:0007669"/>
    <property type="project" value="UniProtKB-UniRule"/>
</dbReference>
<dbReference type="GO" id="GO:0005524">
    <property type="term" value="F:ATP binding"/>
    <property type="evidence" value="ECO:0007669"/>
    <property type="project" value="UniProtKB-UniRule"/>
</dbReference>
<evidence type="ECO:0000256" key="1">
    <source>
        <dbReference type="ARBA" id="ARBA00000013"/>
    </source>
</evidence>
<dbReference type="GO" id="GO:0046496">
    <property type="term" value="P:nicotinamide nucleotide metabolic process"/>
    <property type="evidence" value="ECO:0007669"/>
    <property type="project" value="UniProtKB-UniRule"/>
</dbReference>
<evidence type="ECO:0000256" key="19">
    <source>
        <dbReference type="PIRNR" id="PIRNR017184"/>
    </source>
</evidence>
<comment type="catalytic activity">
    <reaction evidence="2 18 19">
        <text>(6R)-NADPHX = (6S)-NADPHX</text>
        <dbReference type="Rhea" id="RHEA:32227"/>
        <dbReference type="ChEBI" id="CHEBI:64076"/>
        <dbReference type="ChEBI" id="CHEBI:64077"/>
        <dbReference type="EC" id="5.1.99.6"/>
    </reaction>
</comment>
<dbReference type="PANTHER" id="PTHR12592:SF0">
    <property type="entry name" value="ATP-DEPENDENT (S)-NAD(P)H-HYDRATE DEHYDRATASE"/>
    <property type="match status" value="1"/>
</dbReference>
<evidence type="ECO:0000256" key="16">
    <source>
        <dbReference type="ARBA" id="ARBA00049209"/>
    </source>
</evidence>
<dbReference type="InterPro" id="IPR036652">
    <property type="entry name" value="YjeF_N_dom_sf"/>
</dbReference>
<accession>A0A8J6R4Z2</accession>
<reference evidence="22" key="1">
    <citation type="submission" date="2020-09" db="EMBL/GenBank/DDBJ databases">
        <title>Pelobacter alkaliphilus sp. nov., a novel anaerobic arsenate-reducing bacterium from terrestrial mud volcano.</title>
        <authorList>
            <person name="Khomyakova M.A."/>
            <person name="Merkel A.Y."/>
            <person name="Slobodkin A.I."/>
        </authorList>
    </citation>
    <scope>NUCLEOTIDE SEQUENCE</scope>
    <source>
        <strain evidence="22">M08fum</strain>
    </source>
</reference>
<dbReference type="Gene3D" id="3.40.50.10260">
    <property type="entry name" value="YjeF N-terminal domain"/>
    <property type="match status" value="1"/>
</dbReference>
<dbReference type="Gene3D" id="3.40.1190.20">
    <property type="match status" value="1"/>
</dbReference>
<evidence type="ECO:0000313" key="22">
    <source>
        <dbReference type="EMBL" id="MBD1399774.1"/>
    </source>
</evidence>
<keyword evidence="10 17" id="KW-0520">NAD</keyword>
<dbReference type="InterPro" id="IPR017953">
    <property type="entry name" value="Carbohydrate_kinase_pred_CS"/>
</dbReference>
<evidence type="ECO:0000256" key="18">
    <source>
        <dbReference type="HAMAP-Rule" id="MF_01966"/>
    </source>
</evidence>
<evidence type="ECO:0000256" key="12">
    <source>
        <dbReference type="ARBA" id="ARBA00023239"/>
    </source>
</evidence>
<dbReference type="RefSeq" id="WP_191154044.1">
    <property type="nucleotide sequence ID" value="NZ_JACWUN010000003.1"/>
</dbReference>
<comment type="catalytic activity">
    <reaction evidence="16 17 19">
        <text>(6S)-NADPHX + ADP = AMP + phosphate + NADPH + H(+)</text>
        <dbReference type="Rhea" id="RHEA:32235"/>
        <dbReference type="ChEBI" id="CHEBI:15378"/>
        <dbReference type="ChEBI" id="CHEBI:43474"/>
        <dbReference type="ChEBI" id="CHEBI:57783"/>
        <dbReference type="ChEBI" id="CHEBI:64076"/>
        <dbReference type="ChEBI" id="CHEBI:456215"/>
        <dbReference type="ChEBI" id="CHEBI:456216"/>
        <dbReference type="EC" id="4.2.1.136"/>
    </reaction>
</comment>
<evidence type="ECO:0000259" key="20">
    <source>
        <dbReference type="PROSITE" id="PS51383"/>
    </source>
</evidence>
<comment type="catalytic activity">
    <reaction evidence="1 18 19">
        <text>(6R)-NADHX = (6S)-NADHX</text>
        <dbReference type="Rhea" id="RHEA:32215"/>
        <dbReference type="ChEBI" id="CHEBI:64074"/>
        <dbReference type="ChEBI" id="CHEBI:64075"/>
        <dbReference type="EC" id="5.1.99.6"/>
    </reaction>
</comment>
<evidence type="ECO:0000256" key="14">
    <source>
        <dbReference type="ARBA" id="ARBA00025153"/>
    </source>
</evidence>
<keyword evidence="9 18" id="KW-0630">Potassium</keyword>
<comment type="cofactor">
    <cofactor evidence="17">
        <name>Mg(2+)</name>
        <dbReference type="ChEBI" id="CHEBI:18420"/>
    </cofactor>
</comment>
<dbReference type="EC" id="4.2.1.136" evidence="19"/>
<dbReference type="InterPro" id="IPR004443">
    <property type="entry name" value="YjeF_N_dom"/>
</dbReference>
<dbReference type="PIRSF" id="PIRSF017184">
    <property type="entry name" value="Nnr"/>
    <property type="match status" value="1"/>
</dbReference>
<evidence type="ECO:0000256" key="11">
    <source>
        <dbReference type="ARBA" id="ARBA00023235"/>
    </source>
</evidence>
<name>A0A8J6R4Z2_9BACT</name>
<evidence type="ECO:0000259" key="21">
    <source>
        <dbReference type="PROSITE" id="PS51385"/>
    </source>
</evidence>
<feature type="domain" description="YjeF C-terminal" evidence="20">
    <location>
        <begin position="231"/>
        <end position="514"/>
    </location>
</feature>
<comment type="similarity">
    <text evidence="17">Belongs to the NnrD/CARKD family.</text>
</comment>
<organism evidence="22 23">
    <name type="scientific">Pelovirga terrestris</name>
    <dbReference type="NCBI Taxonomy" id="2771352"/>
    <lineage>
        <taxon>Bacteria</taxon>
        <taxon>Pseudomonadati</taxon>
        <taxon>Thermodesulfobacteriota</taxon>
        <taxon>Desulfuromonadia</taxon>
        <taxon>Geobacterales</taxon>
        <taxon>Geobacteraceae</taxon>
        <taxon>Pelovirga</taxon>
    </lineage>
</organism>
<comment type="subunit">
    <text evidence="17">Homotetramer.</text>
</comment>
<keyword evidence="6 17" id="KW-0547">Nucleotide-binding</keyword>
<feature type="binding site" evidence="17">
    <location>
        <position position="388"/>
    </location>
    <ligand>
        <name>(6S)-NADPHX</name>
        <dbReference type="ChEBI" id="CHEBI:64076"/>
    </ligand>
</feature>
<feature type="binding site" evidence="18">
    <location>
        <begin position="59"/>
        <end position="63"/>
    </location>
    <ligand>
        <name>(6S)-NADPHX</name>
        <dbReference type="ChEBI" id="CHEBI:64076"/>
    </ligand>
</feature>
<comment type="caution">
    <text evidence="18">Lacks conserved residue(s) required for the propagation of feature annotation.</text>
</comment>
<comment type="similarity">
    <text evidence="3 19">In the N-terminal section; belongs to the NnrE/AIBP family.</text>
</comment>
<feature type="binding site" evidence="17">
    <location>
        <position position="455"/>
    </location>
    <ligand>
        <name>(6S)-NADPHX</name>
        <dbReference type="ChEBI" id="CHEBI:64076"/>
    </ligand>
</feature>
<dbReference type="PROSITE" id="PS01050">
    <property type="entry name" value="YJEF_C_2"/>
    <property type="match status" value="1"/>
</dbReference>
<proteinExistence type="inferred from homology"/>
<evidence type="ECO:0000256" key="3">
    <source>
        <dbReference type="ARBA" id="ARBA00006001"/>
    </source>
</evidence>
<feature type="binding site" evidence="17">
    <location>
        <position position="454"/>
    </location>
    <ligand>
        <name>AMP</name>
        <dbReference type="ChEBI" id="CHEBI:456215"/>
    </ligand>
</feature>
<feature type="domain" description="YjeF N-terminal" evidence="21">
    <location>
        <begin position="9"/>
        <end position="220"/>
    </location>
</feature>
<dbReference type="GO" id="GO:0046872">
    <property type="term" value="F:metal ion binding"/>
    <property type="evidence" value="ECO:0007669"/>
    <property type="project" value="UniProtKB-UniRule"/>
</dbReference>
<dbReference type="PROSITE" id="PS51383">
    <property type="entry name" value="YJEF_C_3"/>
    <property type="match status" value="1"/>
</dbReference>
<dbReference type="InterPro" id="IPR029056">
    <property type="entry name" value="Ribokinase-like"/>
</dbReference>
<dbReference type="HAMAP" id="MF_01966">
    <property type="entry name" value="NADHX_epimerase"/>
    <property type="match status" value="1"/>
</dbReference>
<comment type="catalytic activity">
    <reaction evidence="15 17 19">
        <text>(6S)-NADHX + ADP = AMP + phosphate + NADH + H(+)</text>
        <dbReference type="Rhea" id="RHEA:32223"/>
        <dbReference type="ChEBI" id="CHEBI:15378"/>
        <dbReference type="ChEBI" id="CHEBI:43474"/>
        <dbReference type="ChEBI" id="CHEBI:57945"/>
        <dbReference type="ChEBI" id="CHEBI:64074"/>
        <dbReference type="ChEBI" id="CHEBI:456215"/>
        <dbReference type="ChEBI" id="CHEBI:456216"/>
        <dbReference type="EC" id="4.2.1.136"/>
    </reaction>
</comment>
<dbReference type="SUPFAM" id="SSF64153">
    <property type="entry name" value="YjeF N-terminal domain-like"/>
    <property type="match status" value="1"/>
</dbReference>
<feature type="binding site" evidence="18">
    <location>
        <position position="163"/>
    </location>
    <ligand>
        <name>(6S)-NADPHX</name>
        <dbReference type="ChEBI" id="CHEBI:64076"/>
    </ligand>
</feature>